<name>A0A2W5GCR6_9SPHI</name>
<keyword evidence="2" id="KW-0472">Membrane</keyword>
<evidence type="ECO:0000259" key="3">
    <source>
        <dbReference type="Pfam" id="PF01103"/>
    </source>
</evidence>
<evidence type="ECO:0000313" key="5">
    <source>
        <dbReference type="Proteomes" id="UP000249645"/>
    </source>
</evidence>
<comment type="subcellular location">
    <subcellularLocation>
        <location evidence="1">Membrane</location>
    </subcellularLocation>
</comment>
<sequence length="155" mass="17357">MGGLNGYSKNFAQIEPQVSLYKSFNNKQSIILAERLGGGVTIGKSAFYQSLFLGSEGNLLGYRQYRFAGQHSLYNNLELRIALTDFGNYLFKGQLGILGFYDIGRVWNEDESSDKWHNGVGGGIYLAPAKLTVFRFTMGYTPEGWYPAFGMGMRF</sequence>
<evidence type="ECO:0000256" key="2">
    <source>
        <dbReference type="ARBA" id="ARBA00023136"/>
    </source>
</evidence>
<evidence type="ECO:0000256" key="1">
    <source>
        <dbReference type="ARBA" id="ARBA00004370"/>
    </source>
</evidence>
<gene>
    <name evidence="4" type="ORF">DI598_19625</name>
</gene>
<organism evidence="4 5">
    <name type="scientific">Pseudopedobacter saltans</name>
    <dbReference type="NCBI Taxonomy" id="151895"/>
    <lineage>
        <taxon>Bacteria</taxon>
        <taxon>Pseudomonadati</taxon>
        <taxon>Bacteroidota</taxon>
        <taxon>Sphingobacteriia</taxon>
        <taxon>Sphingobacteriales</taxon>
        <taxon>Sphingobacteriaceae</taxon>
        <taxon>Pseudopedobacter</taxon>
    </lineage>
</organism>
<dbReference type="EMBL" id="QFOI01000636">
    <property type="protein sequence ID" value="PZP39899.1"/>
    <property type="molecule type" value="Genomic_DNA"/>
</dbReference>
<reference evidence="4 5" key="1">
    <citation type="submission" date="2017-11" db="EMBL/GenBank/DDBJ databases">
        <title>Infants hospitalized years apart are colonized by the same room-sourced microbial strains.</title>
        <authorList>
            <person name="Brooks B."/>
            <person name="Olm M.R."/>
            <person name="Firek B.A."/>
            <person name="Baker R."/>
            <person name="Thomas B.C."/>
            <person name="Morowitz M.J."/>
            <person name="Banfield J.F."/>
        </authorList>
    </citation>
    <scope>NUCLEOTIDE SEQUENCE [LARGE SCALE GENOMIC DNA]</scope>
    <source>
        <strain evidence="4">S2_009_000_R2_76</strain>
    </source>
</reference>
<proteinExistence type="predicted"/>
<dbReference type="Gene3D" id="2.40.160.50">
    <property type="entry name" value="membrane protein fhac: a member of the omp85/tpsb transporter family"/>
    <property type="match status" value="1"/>
</dbReference>
<protein>
    <recommendedName>
        <fullName evidence="3">Bacterial surface antigen (D15) domain-containing protein</fullName>
    </recommendedName>
</protein>
<dbReference type="AlphaFoldDB" id="A0A2W5GCR6"/>
<feature type="non-terminal residue" evidence="4">
    <location>
        <position position="1"/>
    </location>
</feature>
<accession>A0A2W5GCR6</accession>
<feature type="domain" description="Bacterial surface antigen (D15)" evidence="3">
    <location>
        <begin position="8"/>
        <end position="126"/>
    </location>
</feature>
<dbReference type="Proteomes" id="UP000249645">
    <property type="component" value="Unassembled WGS sequence"/>
</dbReference>
<evidence type="ECO:0000313" key="4">
    <source>
        <dbReference type="EMBL" id="PZP39899.1"/>
    </source>
</evidence>
<dbReference type="Pfam" id="PF01103">
    <property type="entry name" value="Omp85"/>
    <property type="match status" value="1"/>
</dbReference>
<comment type="caution">
    <text evidence="4">The sequence shown here is derived from an EMBL/GenBank/DDBJ whole genome shotgun (WGS) entry which is preliminary data.</text>
</comment>
<dbReference type="InterPro" id="IPR000184">
    <property type="entry name" value="Bac_surfAg_D15"/>
</dbReference>
<dbReference type="GO" id="GO:0019867">
    <property type="term" value="C:outer membrane"/>
    <property type="evidence" value="ECO:0007669"/>
    <property type="project" value="InterPro"/>
</dbReference>